<evidence type="ECO:0000313" key="2">
    <source>
        <dbReference type="Proteomes" id="UP000626109"/>
    </source>
</evidence>
<comment type="caution">
    <text evidence="1">The sequence shown here is derived from an EMBL/GenBank/DDBJ whole genome shotgun (WGS) entry which is preliminary data.</text>
</comment>
<gene>
    <name evidence="1" type="ORF">PGLA2088_LOCUS46476</name>
</gene>
<name>A0A813LMP1_POLGL</name>
<feature type="non-terminal residue" evidence="1">
    <location>
        <position position="296"/>
    </location>
</feature>
<proteinExistence type="predicted"/>
<protein>
    <submittedName>
        <fullName evidence="1">Uncharacterized protein</fullName>
    </submittedName>
</protein>
<organism evidence="1 2">
    <name type="scientific">Polarella glacialis</name>
    <name type="common">Dinoflagellate</name>
    <dbReference type="NCBI Taxonomy" id="89957"/>
    <lineage>
        <taxon>Eukaryota</taxon>
        <taxon>Sar</taxon>
        <taxon>Alveolata</taxon>
        <taxon>Dinophyceae</taxon>
        <taxon>Suessiales</taxon>
        <taxon>Suessiaceae</taxon>
        <taxon>Polarella</taxon>
    </lineage>
</organism>
<reference evidence="1" key="1">
    <citation type="submission" date="2021-02" db="EMBL/GenBank/DDBJ databases">
        <authorList>
            <person name="Dougan E. K."/>
            <person name="Rhodes N."/>
            <person name="Thang M."/>
            <person name="Chan C."/>
        </authorList>
    </citation>
    <scope>NUCLEOTIDE SEQUENCE</scope>
</reference>
<sequence length="296" mass="32270">MHPDTQRRLEAKLDEDGYGCDTFCKELPYTIWNTCPICLCGLLPVLVVCFSAICRLDYATHVTDIGAQIVNQMGLSYTVYYTAGCWPHEPKPADWVKPISQFSDASVCDEANFEIAAGEFDALSGSLLRVRNVTAIHAKKLVAVKVTPDWRFITFLGSLNTDVGNFYAVNAQEKDAKQAIPLLGKAEIDALEAQCEMHSPEAIRLQKESSSPDGTSDDPARLAGFRQLQVIIPGIAPVEYGGDLSNIPQPPPGSSLVYRAAFSFDCKQLAGGQPIGRGGPEMKLVHFSKIAVVDFQ</sequence>
<dbReference type="EMBL" id="CAJNNW010036194">
    <property type="protein sequence ID" value="CAE8732629.1"/>
    <property type="molecule type" value="Genomic_DNA"/>
</dbReference>
<evidence type="ECO:0000313" key="1">
    <source>
        <dbReference type="EMBL" id="CAE8732629.1"/>
    </source>
</evidence>
<dbReference type="AlphaFoldDB" id="A0A813LMP1"/>
<accession>A0A813LMP1</accession>
<dbReference type="Proteomes" id="UP000626109">
    <property type="component" value="Unassembled WGS sequence"/>
</dbReference>